<comment type="caution">
    <text evidence="1">The sequence shown here is derived from an EMBL/GenBank/DDBJ whole genome shotgun (WGS) entry which is preliminary data.</text>
</comment>
<organism evidence="1 2">
    <name type="scientific">Paratrimastix pyriformis</name>
    <dbReference type="NCBI Taxonomy" id="342808"/>
    <lineage>
        <taxon>Eukaryota</taxon>
        <taxon>Metamonada</taxon>
        <taxon>Preaxostyla</taxon>
        <taxon>Paratrimastigidae</taxon>
        <taxon>Paratrimastix</taxon>
    </lineage>
</organism>
<dbReference type="EMBL" id="JAPMOS010000001">
    <property type="protein sequence ID" value="KAJ4462823.1"/>
    <property type="molecule type" value="Genomic_DNA"/>
</dbReference>
<accession>A0ABQ8UUN1</accession>
<reference evidence="1" key="1">
    <citation type="journal article" date="2022" name="bioRxiv">
        <title>Genomics of Preaxostyla Flagellates Illuminates Evolutionary Transitions and the Path Towards Mitochondrial Loss.</title>
        <authorList>
            <person name="Novak L.V.F."/>
            <person name="Treitli S.C."/>
            <person name="Pyrih J."/>
            <person name="Halakuc P."/>
            <person name="Pipaliya S.V."/>
            <person name="Vacek V."/>
            <person name="Brzon O."/>
            <person name="Soukal P."/>
            <person name="Eme L."/>
            <person name="Dacks J.B."/>
            <person name="Karnkowska A."/>
            <person name="Elias M."/>
            <person name="Hampl V."/>
        </authorList>
    </citation>
    <scope>NUCLEOTIDE SEQUENCE</scope>
    <source>
        <strain evidence="1">RCP-MX</strain>
    </source>
</reference>
<gene>
    <name evidence="1" type="ORF">PAPYR_12</name>
</gene>
<proteinExistence type="predicted"/>
<name>A0ABQ8UUN1_9EUKA</name>
<evidence type="ECO:0000313" key="2">
    <source>
        <dbReference type="Proteomes" id="UP001141327"/>
    </source>
</evidence>
<dbReference type="InterPro" id="IPR008979">
    <property type="entry name" value="Galactose-bd-like_sf"/>
</dbReference>
<dbReference type="Proteomes" id="UP001141327">
    <property type="component" value="Unassembled WGS sequence"/>
</dbReference>
<dbReference type="InterPro" id="IPR033558">
    <property type="entry name" value="IFT25"/>
</dbReference>
<protein>
    <submittedName>
        <fullName evidence="1">Intraflagellar Transport Complex</fullName>
    </submittedName>
</protein>
<dbReference type="PANTHER" id="PTHR33906:SF1">
    <property type="entry name" value="INTRAFLAGELLAR TRANSPORT PROTEIN 25 HOMOLOG"/>
    <property type="match status" value="1"/>
</dbReference>
<dbReference type="PANTHER" id="PTHR33906">
    <property type="entry name" value="INTRAFLAGELLAR TRANSPORT PROTEIN 25 HOMOLOG"/>
    <property type="match status" value="1"/>
</dbReference>
<dbReference type="Gene3D" id="2.60.120.260">
    <property type="entry name" value="Galactose-binding domain-like"/>
    <property type="match status" value="1"/>
</dbReference>
<keyword evidence="2" id="KW-1185">Reference proteome</keyword>
<sequence>MTDFALESEGASILTASSYDDKHPPEQMLDGDEKTFWMSTGLYPQQFIIAFRAPVAISRIQTTTTNVCGMVIEKAATPDFTGPAQVIFEGELADRQGALQTESQQIPSGGPDARSIRVTIHSGHGDFCSVHKVSVFA</sequence>
<evidence type="ECO:0000313" key="1">
    <source>
        <dbReference type="EMBL" id="KAJ4462823.1"/>
    </source>
</evidence>
<dbReference type="SUPFAM" id="SSF49785">
    <property type="entry name" value="Galactose-binding domain-like"/>
    <property type="match status" value="1"/>
</dbReference>